<proteinExistence type="predicted"/>
<name>A0A7M1RWM9_9CAUD</name>
<dbReference type="EMBL" id="MT774383">
    <property type="protein sequence ID" value="QOR58758.1"/>
    <property type="molecule type" value="Genomic_DNA"/>
</dbReference>
<dbReference type="Proteomes" id="UP000593979">
    <property type="component" value="Segment"/>
</dbReference>
<dbReference type="GeneID" id="65129239"/>
<dbReference type="RefSeq" id="YP_010110916.1">
    <property type="nucleotide sequence ID" value="NC_055876.1"/>
</dbReference>
<reference evidence="1 2" key="1">
    <citation type="submission" date="2020-07" db="EMBL/GenBank/DDBJ databases">
        <title>Taxonomic proposal: Crassvirales, a new order of highly abundant and diverse bacterial viruses.</title>
        <authorList>
            <person name="Shkoporov A.N."/>
            <person name="Stockdale S.R."/>
            <person name="Guerin E."/>
            <person name="Ross R.P."/>
            <person name="Hill C."/>
        </authorList>
    </citation>
    <scope>NUCLEOTIDE SEQUENCE [LARGE SCALE GENOMIC DNA]</scope>
</reference>
<evidence type="ECO:0000313" key="1">
    <source>
        <dbReference type="EMBL" id="QOR58758.1"/>
    </source>
</evidence>
<protein>
    <submittedName>
        <fullName evidence="1">Uncharacterized protein</fullName>
    </submittedName>
</protein>
<accession>A0A7M1RWM9</accession>
<evidence type="ECO:0000313" key="2">
    <source>
        <dbReference type="Proteomes" id="UP000593979"/>
    </source>
</evidence>
<sequence>MVNLKKGNDVAAAPADAAVKNTSKKEIIPSIPGVPKANLEVIAIVMFNAGIRRFTALNIISYLKEVGILKKDSKAYVNFIWTKFQVKENGLATEYRYSELFFIKALVSAFTDFANASAENINEFCNNNDIDVSRLNNAVDSADKEDSAK</sequence>
<organism evidence="1 2">
    <name type="scientific">uncultured phage cr11_1</name>
    <dbReference type="NCBI Taxonomy" id="2772067"/>
    <lineage>
        <taxon>Viruses</taxon>
        <taxon>Duplodnaviria</taxon>
        <taxon>Heunggongvirae</taxon>
        <taxon>Uroviricota</taxon>
        <taxon>Caudoviricetes</taxon>
        <taxon>Crassvirales</taxon>
        <taxon>Intestiviridae</taxon>
        <taxon>Crudevirinae</taxon>
        <taxon>Delmidovirus</taxon>
        <taxon>Delmidovirus splanchnicus</taxon>
    </lineage>
</organism>
<dbReference type="KEGG" id="vg:65129239"/>
<keyword evidence="2" id="KW-1185">Reference proteome</keyword>